<dbReference type="InterPro" id="IPR050743">
    <property type="entry name" value="2-oxoacid_DH_E2_comp"/>
</dbReference>
<evidence type="ECO:0000256" key="1">
    <source>
        <dbReference type="ARBA" id="ARBA00001938"/>
    </source>
</evidence>
<keyword evidence="10" id="KW-0670">Pyruvate</keyword>
<evidence type="ECO:0000256" key="7">
    <source>
        <dbReference type="SAM" id="MobiDB-lite"/>
    </source>
</evidence>
<protein>
    <recommendedName>
        <fullName evidence="6">Dihydrolipoamide acetyltransferase component of pyruvate dehydrogenase complex</fullName>
        <ecNumber evidence="6">2.3.1.-</ecNumber>
    </recommendedName>
</protein>
<evidence type="ECO:0000259" key="9">
    <source>
        <dbReference type="PROSITE" id="PS51826"/>
    </source>
</evidence>
<dbReference type="Pfam" id="PF00364">
    <property type="entry name" value="Biotin_lipoyl"/>
    <property type="match status" value="1"/>
</dbReference>
<dbReference type="InterPro" id="IPR023213">
    <property type="entry name" value="CAT-like_dom_sf"/>
</dbReference>
<accession>A0ABP8QQX7</accession>
<dbReference type="PROSITE" id="PS00189">
    <property type="entry name" value="LIPOYL"/>
    <property type="match status" value="1"/>
</dbReference>
<evidence type="ECO:0000313" key="11">
    <source>
        <dbReference type="Proteomes" id="UP001500503"/>
    </source>
</evidence>
<dbReference type="SUPFAM" id="SSF47005">
    <property type="entry name" value="Peripheral subunit-binding domain of 2-oxo acid dehydrogenase complex"/>
    <property type="match status" value="2"/>
</dbReference>
<dbReference type="SUPFAM" id="SSF51230">
    <property type="entry name" value="Single hybrid motif"/>
    <property type="match status" value="1"/>
</dbReference>
<dbReference type="InterPro" id="IPR003016">
    <property type="entry name" value="2-oxoA_DH_lipoyl-BS"/>
</dbReference>
<dbReference type="EC" id="2.3.1.-" evidence="6"/>
<organism evidence="10 11">
    <name type="scientific">Actinoallomurus oryzae</name>
    <dbReference type="NCBI Taxonomy" id="502180"/>
    <lineage>
        <taxon>Bacteria</taxon>
        <taxon>Bacillati</taxon>
        <taxon>Actinomycetota</taxon>
        <taxon>Actinomycetes</taxon>
        <taxon>Streptosporangiales</taxon>
        <taxon>Thermomonosporaceae</taxon>
        <taxon>Actinoallomurus</taxon>
    </lineage>
</organism>
<dbReference type="Gene3D" id="3.30.559.10">
    <property type="entry name" value="Chloramphenicol acetyltransferase-like domain"/>
    <property type="match status" value="1"/>
</dbReference>
<evidence type="ECO:0000256" key="3">
    <source>
        <dbReference type="ARBA" id="ARBA00022679"/>
    </source>
</evidence>
<dbReference type="Gene3D" id="4.10.320.10">
    <property type="entry name" value="E3-binding domain"/>
    <property type="match status" value="2"/>
</dbReference>
<keyword evidence="4 6" id="KW-0450">Lipoyl</keyword>
<dbReference type="PANTHER" id="PTHR43178:SF5">
    <property type="entry name" value="LIPOAMIDE ACYLTRANSFERASE COMPONENT OF BRANCHED-CHAIN ALPHA-KETO ACID DEHYDROGENASE COMPLEX, MITOCHONDRIAL"/>
    <property type="match status" value="1"/>
</dbReference>
<dbReference type="Proteomes" id="UP001500503">
    <property type="component" value="Unassembled WGS sequence"/>
</dbReference>
<dbReference type="InterPro" id="IPR004167">
    <property type="entry name" value="PSBD"/>
</dbReference>
<dbReference type="EMBL" id="BAABHF010000041">
    <property type="protein sequence ID" value="GAA4507550.1"/>
    <property type="molecule type" value="Genomic_DNA"/>
</dbReference>
<feature type="domain" description="Peripheral subunit-binding (PSBD)" evidence="9">
    <location>
        <begin position="154"/>
        <end position="191"/>
    </location>
</feature>
<dbReference type="InterPro" id="IPR001078">
    <property type="entry name" value="2-oxoacid_DH_actylTfrase"/>
</dbReference>
<feature type="domain" description="Peripheral subunit-binding (PSBD)" evidence="9">
    <location>
        <begin position="110"/>
        <end position="147"/>
    </location>
</feature>
<dbReference type="Gene3D" id="2.40.50.100">
    <property type="match status" value="1"/>
</dbReference>
<keyword evidence="11" id="KW-1185">Reference proteome</keyword>
<dbReference type="Pfam" id="PF00198">
    <property type="entry name" value="2-oxoacid_dh"/>
    <property type="match status" value="1"/>
</dbReference>
<feature type="domain" description="Lipoyl-binding" evidence="8">
    <location>
        <begin position="1"/>
        <end position="71"/>
    </location>
</feature>
<evidence type="ECO:0000256" key="2">
    <source>
        <dbReference type="ARBA" id="ARBA00007317"/>
    </source>
</evidence>
<feature type="region of interest" description="Disordered" evidence="7">
    <location>
        <begin position="72"/>
        <end position="112"/>
    </location>
</feature>
<dbReference type="InterPro" id="IPR011053">
    <property type="entry name" value="Single_hybrid_motif"/>
</dbReference>
<evidence type="ECO:0000256" key="4">
    <source>
        <dbReference type="ARBA" id="ARBA00022823"/>
    </source>
</evidence>
<keyword evidence="3 6" id="KW-0808">Transferase</keyword>
<proteinExistence type="inferred from homology"/>
<name>A0ABP8QQX7_9ACTN</name>
<dbReference type="PROSITE" id="PS50968">
    <property type="entry name" value="BIOTINYL_LIPOYL"/>
    <property type="match status" value="1"/>
</dbReference>
<feature type="compositionally biased region" description="Pro residues" evidence="7">
    <location>
        <begin position="93"/>
        <end position="105"/>
    </location>
</feature>
<sequence length="448" mass="47459">MPSLGADMDAGTVSQWLVRPGDHVSKGDIIAVVETDKSTVEVECFDTGTVGELLIEPGQRVPVGTVLATISTEQPAATPAGGPVERPTGAGREPPPAAPAPPAETEPPHVESPLVRRLAHRHNVSLSSIRGTGPSGVITREDVERAAAGPTRIKASPLARRLAAELGTDLATVRGTGIGGAVRAEDVRRTAERPAEAVPAEITPAAPAEPAPVVAVPPSKPVDAEERQADMRQAIARAMARSKREIPHYYLGNTIDLTYALEWMHEHNRRLPVRERLIPSALLLKAAAVALREFPRLNGFWAAGDFVPGDGVHLGVAISLRGGGLMAPAIRDADQLSLTELMTALRDLVSRTRSGRLRGSELTNATITVTNLGDQGVEFVHGVIYPPQVALVGFGTTVKRPCAVDGLIGVRPMVTATLAADHRATDGYTGGRYLQTVARLLQRPEELR</sequence>
<evidence type="ECO:0000256" key="6">
    <source>
        <dbReference type="RuleBase" id="RU003423"/>
    </source>
</evidence>
<evidence type="ECO:0000256" key="5">
    <source>
        <dbReference type="ARBA" id="ARBA00023315"/>
    </source>
</evidence>
<gene>
    <name evidence="10" type="ORF">GCM10023191_066100</name>
</gene>
<comment type="cofactor">
    <cofactor evidence="1 6">
        <name>(R)-lipoate</name>
        <dbReference type="ChEBI" id="CHEBI:83088"/>
    </cofactor>
</comment>
<evidence type="ECO:0000313" key="10">
    <source>
        <dbReference type="EMBL" id="GAA4507550.1"/>
    </source>
</evidence>
<keyword evidence="5 6" id="KW-0012">Acyltransferase</keyword>
<dbReference type="Pfam" id="PF02817">
    <property type="entry name" value="E3_binding"/>
    <property type="match status" value="2"/>
</dbReference>
<dbReference type="CDD" id="cd06849">
    <property type="entry name" value="lipoyl_domain"/>
    <property type="match status" value="1"/>
</dbReference>
<comment type="similarity">
    <text evidence="2 6">Belongs to the 2-oxoacid dehydrogenase family.</text>
</comment>
<dbReference type="SUPFAM" id="SSF52777">
    <property type="entry name" value="CoA-dependent acyltransferases"/>
    <property type="match status" value="1"/>
</dbReference>
<dbReference type="InterPro" id="IPR000089">
    <property type="entry name" value="Biotin_lipoyl"/>
</dbReference>
<reference evidence="11" key="1">
    <citation type="journal article" date="2019" name="Int. J. Syst. Evol. Microbiol.">
        <title>The Global Catalogue of Microorganisms (GCM) 10K type strain sequencing project: providing services to taxonomists for standard genome sequencing and annotation.</title>
        <authorList>
            <consortium name="The Broad Institute Genomics Platform"/>
            <consortium name="The Broad Institute Genome Sequencing Center for Infectious Disease"/>
            <person name="Wu L."/>
            <person name="Ma J."/>
        </authorList>
    </citation>
    <scope>NUCLEOTIDE SEQUENCE [LARGE SCALE GENOMIC DNA]</scope>
    <source>
        <strain evidence="11">JCM 17933</strain>
    </source>
</reference>
<dbReference type="PANTHER" id="PTHR43178">
    <property type="entry name" value="DIHYDROLIPOAMIDE ACETYLTRANSFERASE COMPONENT OF PYRUVATE DEHYDROGENASE COMPLEX"/>
    <property type="match status" value="1"/>
</dbReference>
<comment type="caution">
    <text evidence="10">The sequence shown here is derived from an EMBL/GenBank/DDBJ whole genome shotgun (WGS) entry which is preliminary data.</text>
</comment>
<evidence type="ECO:0000259" key="8">
    <source>
        <dbReference type="PROSITE" id="PS50968"/>
    </source>
</evidence>
<dbReference type="InterPro" id="IPR036625">
    <property type="entry name" value="E3-bd_dom_sf"/>
</dbReference>
<dbReference type="PROSITE" id="PS51826">
    <property type="entry name" value="PSBD"/>
    <property type="match status" value="2"/>
</dbReference>